<evidence type="ECO:0000313" key="2">
    <source>
        <dbReference type="Proteomes" id="UP000515152"/>
    </source>
</evidence>
<feature type="domain" description="Ig-like" evidence="1">
    <location>
        <begin position="245"/>
        <end position="308"/>
    </location>
</feature>
<sequence length="402" mass="45262">MTTLTERDAGVYYFRFKALASPHGKTTAWIHGSPGIALVVSDAELKVDPTSVTQRWINVTCATSCTLGLVDYYTWYRNGKYLKYTDEASIVIDSADGSESQGSYWCEVRAAGNRLTSSAVCVLGPECWGVTYSSEAICGLKGSSVAMSCYYKYPGGHQFKGGHWYKESPSSGEPEPLSLDPLFRGRLETTSSNCSLTIQDLRDSDSGVYLYTFKTTSSNWIKAKTGIRLSVTDLQVTVDPDTVTGYRIKTTCSTSCRGTSPLYYYWYRNGQLLRNEHGPDIDIYSSYNYYEGNYSCTIKGFENHRSTAVCILGKECWDVTYSSEAICALKGSSVDISCRYKHPAGHTNQFWFNEQQSNTEPEDLSLDHTYERRVEYKRNNSDHTLRLKDLTEEDAREYCFTL</sequence>
<reference evidence="3" key="1">
    <citation type="submission" date="2025-08" db="UniProtKB">
        <authorList>
            <consortium name="RefSeq"/>
        </authorList>
    </citation>
    <scope>IDENTIFICATION</scope>
</reference>
<protein>
    <submittedName>
        <fullName evidence="3">Sialoadhesin-like</fullName>
    </submittedName>
</protein>
<dbReference type="PANTHER" id="PTHR46013">
    <property type="entry name" value="VASCULAR CELL ADHESION MOLECULE 1"/>
    <property type="match status" value="1"/>
</dbReference>
<organism evidence="2 3">
    <name type="scientific">Clupea harengus</name>
    <name type="common">Atlantic herring</name>
    <dbReference type="NCBI Taxonomy" id="7950"/>
    <lineage>
        <taxon>Eukaryota</taxon>
        <taxon>Metazoa</taxon>
        <taxon>Chordata</taxon>
        <taxon>Craniata</taxon>
        <taxon>Vertebrata</taxon>
        <taxon>Euteleostomi</taxon>
        <taxon>Actinopterygii</taxon>
        <taxon>Neopterygii</taxon>
        <taxon>Teleostei</taxon>
        <taxon>Clupei</taxon>
        <taxon>Clupeiformes</taxon>
        <taxon>Clupeoidei</taxon>
        <taxon>Clupeidae</taxon>
        <taxon>Clupea</taxon>
    </lineage>
</organism>
<dbReference type="PANTHER" id="PTHR46013:SF4">
    <property type="entry name" value="B-CELL RECEPTOR CD22-RELATED"/>
    <property type="match status" value="1"/>
</dbReference>
<feature type="domain" description="Ig-like" evidence="1">
    <location>
        <begin position="34"/>
        <end position="116"/>
    </location>
</feature>
<dbReference type="AlphaFoldDB" id="A0A8M1KCQ7"/>
<dbReference type="Proteomes" id="UP000515152">
    <property type="component" value="Unplaced"/>
</dbReference>
<name>A0A8M1KCQ7_CLUHA</name>
<dbReference type="SMART" id="SM00409">
    <property type="entry name" value="IG"/>
    <property type="match status" value="2"/>
</dbReference>
<dbReference type="OrthoDB" id="10039395at2759"/>
<dbReference type="GeneID" id="122131015"/>
<accession>A0A8M1KCQ7</accession>
<evidence type="ECO:0000259" key="1">
    <source>
        <dbReference type="PROSITE" id="PS50835"/>
    </source>
</evidence>
<gene>
    <name evidence="3" type="primary">LOC122131015</name>
</gene>
<dbReference type="InterPro" id="IPR007110">
    <property type="entry name" value="Ig-like_dom"/>
</dbReference>
<evidence type="ECO:0000313" key="3">
    <source>
        <dbReference type="RefSeq" id="XP_042561846.1"/>
    </source>
</evidence>
<dbReference type="InterPro" id="IPR003599">
    <property type="entry name" value="Ig_sub"/>
</dbReference>
<proteinExistence type="predicted"/>
<keyword evidence="2" id="KW-1185">Reference proteome</keyword>
<dbReference type="KEGG" id="char:122131015"/>
<dbReference type="PROSITE" id="PS50835">
    <property type="entry name" value="IG_LIKE"/>
    <property type="match status" value="2"/>
</dbReference>
<dbReference type="RefSeq" id="XP_042561846.1">
    <property type="nucleotide sequence ID" value="XM_042705912.1"/>
</dbReference>